<organism evidence="1 2">
    <name type="scientific">Aristaeella lactis</name>
    <dbReference type="NCBI Taxonomy" id="3046383"/>
    <lineage>
        <taxon>Bacteria</taxon>
        <taxon>Bacillati</taxon>
        <taxon>Bacillota</taxon>
        <taxon>Clostridia</taxon>
        <taxon>Eubacteriales</taxon>
        <taxon>Aristaeellaceae</taxon>
        <taxon>Aristaeella</taxon>
    </lineage>
</organism>
<comment type="caution">
    <text evidence="1">The sequence shown here is derived from an EMBL/GenBank/DDBJ whole genome shotgun (WGS) entry which is preliminary data.</text>
</comment>
<evidence type="ECO:0000313" key="1">
    <source>
        <dbReference type="EMBL" id="SMC71677.1"/>
    </source>
</evidence>
<keyword evidence="2" id="KW-1185">Reference proteome</keyword>
<proteinExistence type="predicted"/>
<gene>
    <name evidence="1" type="ORF">SAMN06297397_2146</name>
</gene>
<sequence>MTPLWTLGSLHVTPYSLMILLGALAGVALSLRKKEIRPLLPAVILGALIVGHAAWVLFCPYDLEAYEGKLFMLLRPWDGGYTLYGALLGGALGALIAGKLSGVRWLDALDALAPGACASIFFARIGEVFTGEGIGRITEVDWTHFFPLSVCAYQDEYFEEWRYIVWFWEALAALILLIVLLKNEKKAFPGRQTAVFLMVLGTTQILLEQMRRDHYLRLIVFVRVNQLAALATLIIVLVALLIRRKPGKTKVIWCLVTLVLASLADMASEFVFDKYEYAPWLYLSMPLAVLACSAMLWTWKKQKGLLPAVLLCVVTAALLIGYASRNWDEIELEPVDDLVRFAILYATMVVDLVCIGLTIHLNLQPKKE</sequence>
<evidence type="ECO:0000313" key="2">
    <source>
        <dbReference type="Proteomes" id="UP000192328"/>
    </source>
</evidence>
<protein>
    <submittedName>
        <fullName evidence="1">Prolipoprotein diacylglyceryltransferase</fullName>
    </submittedName>
</protein>
<dbReference type="Proteomes" id="UP000192328">
    <property type="component" value="Unassembled WGS sequence"/>
</dbReference>
<reference evidence="1" key="1">
    <citation type="submission" date="2017-04" db="EMBL/GenBank/DDBJ databases">
        <authorList>
            <person name="Varghese N."/>
            <person name="Submissions S."/>
        </authorList>
    </citation>
    <scope>NUCLEOTIDE SEQUENCE</scope>
    <source>
        <strain evidence="1">WTE2008</strain>
    </source>
</reference>
<name>A0AC61PMR8_9FIRM</name>
<dbReference type="EMBL" id="FWXZ01000004">
    <property type="protein sequence ID" value="SMC71677.1"/>
    <property type="molecule type" value="Genomic_DNA"/>
</dbReference>
<accession>A0AC61PMR8</accession>